<dbReference type="InterPro" id="IPR050595">
    <property type="entry name" value="Bact_response_regulator"/>
</dbReference>
<keyword evidence="1 2" id="KW-0597">Phosphoprotein</keyword>
<gene>
    <name evidence="4" type="ORF">BDK89_2044</name>
</gene>
<dbReference type="Proteomes" id="UP000294558">
    <property type="component" value="Unassembled WGS sequence"/>
</dbReference>
<dbReference type="EMBL" id="SOAU01000001">
    <property type="protein sequence ID" value="TDT16454.1"/>
    <property type="molecule type" value="Genomic_DNA"/>
</dbReference>
<dbReference type="PANTHER" id="PTHR44591:SF3">
    <property type="entry name" value="RESPONSE REGULATORY DOMAIN-CONTAINING PROTEIN"/>
    <property type="match status" value="1"/>
</dbReference>
<keyword evidence="5" id="KW-1185">Reference proteome</keyword>
<dbReference type="SUPFAM" id="SSF52172">
    <property type="entry name" value="CheY-like"/>
    <property type="match status" value="1"/>
</dbReference>
<evidence type="ECO:0000256" key="2">
    <source>
        <dbReference type="PROSITE-ProRule" id="PRU00169"/>
    </source>
</evidence>
<dbReference type="Gene3D" id="3.40.50.2300">
    <property type="match status" value="1"/>
</dbReference>
<proteinExistence type="predicted"/>
<dbReference type="AlphaFoldDB" id="A0A4R7I075"/>
<comment type="caution">
    <text evidence="4">The sequence shown here is derived from an EMBL/GenBank/DDBJ whole genome shotgun (WGS) entry which is preliminary data.</text>
</comment>
<dbReference type="InterPro" id="IPR001789">
    <property type="entry name" value="Sig_transdc_resp-reg_receiver"/>
</dbReference>
<accession>A0A4R7I075</accession>
<evidence type="ECO:0000259" key="3">
    <source>
        <dbReference type="PROSITE" id="PS50110"/>
    </source>
</evidence>
<protein>
    <submittedName>
        <fullName evidence="4">Two-component system chemotaxis response regulator CheY</fullName>
    </submittedName>
</protein>
<evidence type="ECO:0000313" key="4">
    <source>
        <dbReference type="EMBL" id="TDT16454.1"/>
    </source>
</evidence>
<dbReference type="RefSeq" id="WP_133868832.1">
    <property type="nucleotide sequence ID" value="NZ_SOAU01000001.1"/>
</dbReference>
<dbReference type="SMART" id="SM00448">
    <property type="entry name" value="REC"/>
    <property type="match status" value="1"/>
</dbReference>
<organism evidence="4 5">
    <name type="scientific">Ilumatobacter fluminis</name>
    <dbReference type="NCBI Taxonomy" id="467091"/>
    <lineage>
        <taxon>Bacteria</taxon>
        <taxon>Bacillati</taxon>
        <taxon>Actinomycetota</taxon>
        <taxon>Acidimicrobiia</taxon>
        <taxon>Acidimicrobiales</taxon>
        <taxon>Ilumatobacteraceae</taxon>
        <taxon>Ilumatobacter</taxon>
    </lineage>
</organism>
<feature type="domain" description="Response regulatory" evidence="3">
    <location>
        <begin position="5"/>
        <end position="129"/>
    </location>
</feature>
<sequence length="163" mass="17817">MSELVVLVIEDEPEVRAAIVRDLEGALTTVRIDQASDVDDALAAMDEASEAGDRVGLILADHRLPGRDGVDLLVDLHRQSATAAIKKVLVTGQADQQDTIRAVNEADLDHYIAKPWDRDELVRVTVDLLTDYVIESGIDPLAHMRDLDGARLAEAFADRGRPE</sequence>
<dbReference type="Pfam" id="PF00072">
    <property type="entry name" value="Response_reg"/>
    <property type="match status" value="1"/>
</dbReference>
<evidence type="ECO:0000313" key="5">
    <source>
        <dbReference type="Proteomes" id="UP000294558"/>
    </source>
</evidence>
<dbReference type="PANTHER" id="PTHR44591">
    <property type="entry name" value="STRESS RESPONSE REGULATOR PROTEIN 1"/>
    <property type="match status" value="1"/>
</dbReference>
<dbReference type="PROSITE" id="PS50110">
    <property type="entry name" value="RESPONSE_REGULATORY"/>
    <property type="match status" value="1"/>
</dbReference>
<feature type="modified residue" description="4-aspartylphosphate" evidence="2">
    <location>
        <position position="61"/>
    </location>
</feature>
<dbReference type="GO" id="GO:0000160">
    <property type="term" value="P:phosphorelay signal transduction system"/>
    <property type="evidence" value="ECO:0007669"/>
    <property type="project" value="InterPro"/>
</dbReference>
<evidence type="ECO:0000256" key="1">
    <source>
        <dbReference type="ARBA" id="ARBA00022553"/>
    </source>
</evidence>
<reference evidence="4 5" key="1">
    <citation type="submission" date="2019-03" db="EMBL/GenBank/DDBJ databases">
        <title>Sequencing the genomes of 1000 actinobacteria strains.</title>
        <authorList>
            <person name="Klenk H.-P."/>
        </authorList>
    </citation>
    <scope>NUCLEOTIDE SEQUENCE [LARGE SCALE GENOMIC DNA]</scope>
    <source>
        <strain evidence="4 5">DSM 18936</strain>
    </source>
</reference>
<name>A0A4R7I075_9ACTN</name>
<dbReference type="OrthoDB" id="109585at2"/>
<dbReference type="InterPro" id="IPR011006">
    <property type="entry name" value="CheY-like_superfamily"/>
</dbReference>